<evidence type="ECO:0000313" key="4">
    <source>
        <dbReference type="Proteomes" id="UP001642360"/>
    </source>
</evidence>
<dbReference type="Gene3D" id="3.40.1190.20">
    <property type="match status" value="1"/>
</dbReference>
<name>A0ABC8SR62_9AQUA</name>
<accession>A0ABC8SR62</accession>
<dbReference type="SUPFAM" id="SSF53613">
    <property type="entry name" value="Ribokinase-like"/>
    <property type="match status" value="1"/>
</dbReference>
<reference evidence="3 4" key="1">
    <citation type="submission" date="2024-02" db="EMBL/GenBank/DDBJ databases">
        <authorList>
            <person name="Vignale AGUSTIN F."/>
            <person name="Sosa J E."/>
            <person name="Modenutti C."/>
        </authorList>
    </citation>
    <scope>NUCLEOTIDE SEQUENCE [LARGE SCALE GENOMIC DNA]</scope>
</reference>
<comment type="caution">
    <text evidence="3">The sequence shown here is derived from an EMBL/GenBank/DDBJ whole genome shotgun (WGS) entry which is preliminary data.</text>
</comment>
<dbReference type="Proteomes" id="UP001642360">
    <property type="component" value="Unassembled WGS sequence"/>
</dbReference>
<evidence type="ECO:0000256" key="2">
    <source>
        <dbReference type="ARBA" id="ARBA00022777"/>
    </source>
</evidence>
<keyword evidence="2" id="KW-0418">Kinase</keyword>
<keyword evidence="4" id="KW-1185">Reference proteome</keyword>
<proteinExistence type="predicted"/>
<organism evidence="3 4">
    <name type="scientific">Ilex paraguariensis</name>
    <name type="common">yerba mate</name>
    <dbReference type="NCBI Taxonomy" id="185542"/>
    <lineage>
        <taxon>Eukaryota</taxon>
        <taxon>Viridiplantae</taxon>
        <taxon>Streptophyta</taxon>
        <taxon>Embryophyta</taxon>
        <taxon>Tracheophyta</taxon>
        <taxon>Spermatophyta</taxon>
        <taxon>Magnoliopsida</taxon>
        <taxon>eudicotyledons</taxon>
        <taxon>Gunneridae</taxon>
        <taxon>Pentapetalae</taxon>
        <taxon>asterids</taxon>
        <taxon>campanulids</taxon>
        <taxon>Aquifoliales</taxon>
        <taxon>Aquifoliaceae</taxon>
        <taxon>Ilex</taxon>
    </lineage>
</organism>
<dbReference type="InterPro" id="IPR050306">
    <property type="entry name" value="PfkB_Carbo_kinase"/>
</dbReference>
<dbReference type="InterPro" id="IPR036280">
    <property type="entry name" value="Multihaem_cyt_sf"/>
</dbReference>
<dbReference type="AlphaFoldDB" id="A0ABC8SR62"/>
<evidence type="ECO:0000313" key="3">
    <source>
        <dbReference type="EMBL" id="CAK9157137.1"/>
    </source>
</evidence>
<sequence>MLDICRSVFVDIQALIREFDCVDGTVRLVGLKESGFFHLLPRIGFLKASAEEAPSVFVDIQALIREFDCVDGTVRLVGLKESGFFHLLPRIGFLKASAEEAPYVDVEEARKWCCVVVTNGKDGCTVYWKDGEVHIEPFVTVQVDPTGLAVPDAALLGNFFGSLNVGQIGLSKFDLRLLQRIKDEVQRRKMQCISCHGRRDDELTFMKPLGHEQFLASLGAVKSISTLSVQDCPWNLPRSPVAVKQEGIHPQYTGPQKFNTTLYEEPINTRIKDEVQRRKMQCISCHGRRDDELTFMKPLGHEQFLASLGAVKSISTLSVQDCPWNLPRSPVAVKQEGIHPQYSGPQKFNTTLYEEPINTVESKPRLPHSNKKIKIKINKNSLFINVE</sequence>
<dbReference type="InterPro" id="IPR029056">
    <property type="entry name" value="Ribokinase-like"/>
</dbReference>
<dbReference type="PANTHER" id="PTHR43085:SF13">
    <property type="entry name" value="INOSITOL 3-KINASE"/>
    <property type="match status" value="1"/>
</dbReference>
<gene>
    <name evidence="3" type="ORF">ILEXP_LOCUS25690</name>
</gene>
<dbReference type="SUPFAM" id="SSF48695">
    <property type="entry name" value="Multiheme cytochromes"/>
    <property type="match status" value="1"/>
</dbReference>
<evidence type="ECO:0000256" key="1">
    <source>
        <dbReference type="ARBA" id="ARBA00022679"/>
    </source>
</evidence>
<dbReference type="GO" id="GO:0016301">
    <property type="term" value="F:kinase activity"/>
    <property type="evidence" value="ECO:0007669"/>
    <property type="project" value="UniProtKB-KW"/>
</dbReference>
<dbReference type="EMBL" id="CAUOFW020002948">
    <property type="protein sequence ID" value="CAK9157137.1"/>
    <property type="molecule type" value="Genomic_DNA"/>
</dbReference>
<protein>
    <submittedName>
        <fullName evidence="3">Uncharacterized protein</fullName>
    </submittedName>
</protein>
<dbReference type="PANTHER" id="PTHR43085">
    <property type="entry name" value="HEXOKINASE FAMILY MEMBER"/>
    <property type="match status" value="1"/>
</dbReference>
<keyword evidence="1" id="KW-0808">Transferase</keyword>